<sequence length="54" mass="5953">MAHYLTALFKKERPHKKLSYQLLFTIMKSLASPPSAIRLQSNGLPDNGLGKPGS</sequence>
<accession>A0A0E9T099</accession>
<reference evidence="1" key="2">
    <citation type="journal article" date="2015" name="Fish Shellfish Immunol.">
        <title>Early steps in the European eel (Anguilla anguilla)-Vibrio vulnificus interaction in the gills: Role of the RtxA13 toxin.</title>
        <authorList>
            <person name="Callol A."/>
            <person name="Pajuelo D."/>
            <person name="Ebbesson L."/>
            <person name="Teles M."/>
            <person name="MacKenzie S."/>
            <person name="Amaro C."/>
        </authorList>
    </citation>
    <scope>NUCLEOTIDE SEQUENCE</scope>
</reference>
<dbReference type="AlphaFoldDB" id="A0A0E9T099"/>
<reference evidence="1" key="1">
    <citation type="submission" date="2014-11" db="EMBL/GenBank/DDBJ databases">
        <authorList>
            <person name="Amaro Gonzalez C."/>
        </authorList>
    </citation>
    <scope>NUCLEOTIDE SEQUENCE</scope>
</reference>
<evidence type="ECO:0000313" key="1">
    <source>
        <dbReference type="EMBL" id="JAH46922.1"/>
    </source>
</evidence>
<organism evidence="1">
    <name type="scientific">Anguilla anguilla</name>
    <name type="common">European freshwater eel</name>
    <name type="synonym">Muraena anguilla</name>
    <dbReference type="NCBI Taxonomy" id="7936"/>
    <lineage>
        <taxon>Eukaryota</taxon>
        <taxon>Metazoa</taxon>
        <taxon>Chordata</taxon>
        <taxon>Craniata</taxon>
        <taxon>Vertebrata</taxon>
        <taxon>Euteleostomi</taxon>
        <taxon>Actinopterygii</taxon>
        <taxon>Neopterygii</taxon>
        <taxon>Teleostei</taxon>
        <taxon>Anguilliformes</taxon>
        <taxon>Anguillidae</taxon>
        <taxon>Anguilla</taxon>
    </lineage>
</organism>
<dbReference type="EMBL" id="GBXM01061655">
    <property type="protein sequence ID" value="JAH46922.1"/>
    <property type="molecule type" value="Transcribed_RNA"/>
</dbReference>
<protein>
    <submittedName>
        <fullName evidence="1">Uncharacterized protein</fullName>
    </submittedName>
</protein>
<proteinExistence type="predicted"/>
<name>A0A0E9T099_ANGAN</name>